<organism evidence="1 2">
    <name type="scientific">Asbolus verrucosus</name>
    <name type="common">Desert ironclad beetle</name>
    <dbReference type="NCBI Taxonomy" id="1661398"/>
    <lineage>
        <taxon>Eukaryota</taxon>
        <taxon>Metazoa</taxon>
        <taxon>Ecdysozoa</taxon>
        <taxon>Arthropoda</taxon>
        <taxon>Hexapoda</taxon>
        <taxon>Insecta</taxon>
        <taxon>Pterygota</taxon>
        <taxon>Neoptera</taxon>
        <taxon>Endopterygota</taxon>
        <taxon>Coleoptera</taxon>
        <taxon>Polyphaga</taxon>
        <taxon>Cucujiformia</taxon>
        <taxon>Tenebrionidae</taxon>
        <taxon>Pimeliinae</taxon>
        <taxon>Asbolus</taxon>
    </lineage>
</organism>
<comment type="caution">
    <text evidence="1">The sequence shown here is derived from an EMBL/GenBank/DDBJ whole genome shotgun (WGS) entry which is preliminary data.</text>
</comment>
<evidence type="ECO:0000313" key="2">
    <source>
        <dbReference type="Proteomes" id="UP000292052"/>
    </source>
</evidence>
<sequence length="229" mass="25102">MACCIGSGGNPPIITELKELVNQIGDCCCDKVPCSPCTAPCCSPCCSFPFAQVTMTVPPPILAPVRPAPVKPLQLPCPFPSPEPAAGPQQRDIPGNRFDNFYNNYNEDYRSHNSGCGSEPPCPPKKKCEDYRKQNNDDHCPDPGCPTGFKPCTMKLTPPPCCDPYLPWCAQVQPCPPKPKKKNKLEFGPCTRPCCKHWKPKDGPCLYDDPCKAHCFNHPPGMKPSGRFP</sequence>
<accession>A0A482W7X7</accession>
<dbReference type="Proteomes" id="UP000292052">
    <property type="component" value="Unassembled WGS sequence"/>
</dbReference>
<proteinExistence type="predicted"/>
<keyword evidence="2" id="KW-1185">Reference proteome</keyword>
<protein>
    <submittedName>
        <fullName evidence="1">Uncharacterized protein</fullName>
    </submittedName>
</protein>
<dbReference type="OrthoDB" id="6611808at2759"/>
<reference evidence="1 2" key="1">
    <citation type="submission" date="2017-03" db="EMBL/GenBank/DDBJ databases">
        <title>Genome of the blue death feigning beetle - Asbolus verrucosus.</title>
        <authorList>
            <person name="Rider S.D."/>
        </authorList>
    </citation>
    <scope>NUCLEOTIDE SEQUENCE [LARGE SCALE GENOMIC DNA]</scope>
    <source>
        <strain evidence="1">Butters</strain>
        <tissue evidence="1">Head and leg muscle</tissue>
    </source>
</reference>
<gene>
    <name evidence="1" type="ORF">BDFB_000360</name>
</gene>
<dbReference type="EMBL" id="QDEB01022511">
    <property type="protein sequence ID" value="RZC40857.1"/>
    <property type="molecule type" value="Genomic_DNA"/>
</dbReference>
<name>A0A482W7X7_ASBVE</name>
<dbReference type="AlphaFoldDB" id="A0A482W7X7"/>
<evidence type="ECO:0000313" key="1">
    <source>
        <dbReference type="EMBL" id="RZC40857.1"/>
    </source>
</evidence>